<feature type="region of interest" description="Disordered" evidence="1">
    <location>
        <begin position="70"/>
        <end position="117"/>
    </location>
</feature>
<proteinExistence type="predicted"/>
<evidence type="ECO:0000313" key="2">
    <source>
        <dbReference type="EMBL" id="KDP30004.1"/>
    </source>
</evidence>
<dbReference type="AlphaFoldDB" id="A0A067KDR7"/>
<organism evidence="2 3">
    <name type="scientific">Jatropha curcas</name>
    <name type="common">Barbados nut</name>
    <dbReference type="NCBI Taxonomy" id="180498"/>
    <lineage>
        <taxon>Eukaryota</taxon>
        <taxon>Viridiplantae</taxon>
        <taxon>Streptophyta</taxon>
        <taxon>Embryophyta</taxon>
        <taxon>Tracheophyta</taxon>
        <taxon>Spermatophyta</taxon>
        <taxon>Magnoliopsida</taxon>
        <taxon>eudicotyledons</taxon>
        <taxon>Gunneridae</taxon>
        <taxon>Pentapetalae</taxon>
        <taxon>rosids</taxon>
        <taxon>fabids</taxon>
        <taxon>Malpighiales</taxon>
        <taxon>Euphorbiaceae</taxon>
        <taxon>Crotonoideae</taxon>
        <taxon>Jatropheae</taxon>
        <taxon>Jatropha</taxon>
    </lineage>
</organism>
<protein>
    <submittedName>
        <fullName evidence="2">Uncharacterized protein</fullName>
    </submittedName>
</protein>
<evidence type="ECO:0000256" key="1">
    <source>
        <dbReference type="SAM" id="MobiDB-lite"/>
    </source>
</evidence>
<gene>
    <name evidence="2" type="ORF">JCGZ_18576</name>
</gene>
<feature type="compositionally biased region" description="Low complexity" evidence="1">
    <location>
        <begin position="99"/>
        <end position="115"/>
    </location>
</feature>
<keyword evidence="3" id="KW-1185">Reference proteome</keyword>
<dbReference type="EMBL" id="KK914718">
    <property type="protein sequence ID" value="KDP30004.1"/>
    <property type="molecule type" value="Genomic_DNA"/>
</dbReference>
<dbReference type="Proteomes" id="UP000027138">
    <property type="component" value="Unassembled WGS sequence"/>
</dbReference>
<evidence type="ECO:0000313" key="3">
    <source>
        <dbReference type="Proteomes" id="UP000027138"/>
    </source>
</evidence>
<feature type="compositionally biased region" description="Acidic residues" evidence="1">
    <location>
        <begin position="76"/>
        <end position="90"/>
    </location>
</feature>
<sequence>MPTWARVARVDKGAIMMGCFVTQIASYLRVWNLAWPICDSVGGGKGTRLDLDVMVFMKLVEKIGDSFHIVGSREESSDDEEAEDAGDTNMEEGNPNPFPSFGTSSGVGTSGAGPSFRERLTCPTMKFLHV</sequence>
<reference evidence="2 3" key="1">
    <citation type="journal article" date="2014" name="PLoS ONE">
        <title>Global Analysis of Gene Expression Profiles in Physic Nut (Jatropha curcas L.) Seedlings Exposed to Salt Stress.</title>
        <authorList>
            <person name="Zhang L."/>
            <person name="Zhang C."/>
            <person name="Wu P."/>
            <person name="Chen Y."/>
            <person name="Li M."/>
            <person name="Jiang H."/>
            <person name="Wu G."/>
        </authorList>
    </citation>
    <scope>NUCLEOTIDE SEQUENCE [LARGE SCALE GENOMIC DNA]</scope>
    <source>
        <strain evidence="3">cv. GZQX0401</strain>
        <tissue evidence="2">Young leaves</tissue>
    </source>
</reference>
<name>A0A067KDR7_JATCU</name>
<accession>A0A067KDR7</accession>